<dbReference type="Proteomes" id="UP000002668">
    <property type="component" value="Genome"/>
</dbReference>
<accession>E5AE32</accession>
<dbReference type="EMBL" id="FP929139">
    <property type="protein sequence ID" value="CBY01471.1"/>
    <property type="molecule type" value="Genomic_DNA"/>
</dbReference>
<evidence type="ECO:0000313" key="2">
    <source>
        <dbReference type="Proteomes" id="UP000002668"/>
    </source>
</evidence>
<protein>
    <submittedName>
        <fullName evidence="1">Predicted protein</fullName>
    </submittedName>
</protein>
<name>E5AE32_LEPMJ</name>
<dbReference type="GeneID" id="13290702"/>
<organism evidence="1 2">
    <name type="scientific">Leptosphaeria maculans (strain JN3 / isolate v23.1.3 / race Av1-4-5-6-7-8)</name>
    <name type="common">Blackleg fungus</name>
    <name type="synonym">Phoma lingam</name>
    <dbReference type="NCBI Taxonomy" id="985895"/>
    <lineage>
        <taxon>Eukaryota</taxon>
        <taxon>Fungi</taxon>
        <taxon>Dikarya</taxon>
        <taxon>Ascomycota</taxon>
        <taxon>Pezizomycotina</taxon>
        <taxon>Dothideomycetes</taxon>
        <taxon>Pleosporomycetidae</taxon>
        <taxon>Pleosporales</taxon>
        <taxon>Pleosporineae</taxon>
        <taxon>Leptosphaeriaceae</taxon>
        <taxon>Plenodomus</taxon>
        <taxon>Plenodomus lingam/Leptosphaeria maculans species complex</taxon>
    </lineage>
</organism>
<dbReference type="STRING" id="985895.E5AE32"/>
<evidence type="ECO:0000313" key="1">
    <source>
        <dbReference type="EMBL" id="CBY01471.1"/>
    </source>
</evidence>
<gene>
    <name evidence="1" type="ORF">LEMA_P002580.1</name>
</gene>
<keyword evidence="2" id="KW-1185">Reference proteome</keyword>
<dbReference type="VEuPathDB" id="FungiDB:LEMA_P002580.1"/>
<dbReference type="HOGENOM" id="CLU_1151966_0_0_1"/>
<dbReference type="OrthoDB" id="423498at2759"/>
<dbReference type="AlphaFoldDB" id="E5AE32"/>
<reference evidence="2" key="1">
    <citation type="journal article" date="2011" name="Nat. Commun.">
        <title>Effector diversification within compartments of the Leptosphaeria maculans genome affected by Repeat-Induced Point mutations.</title>
        <authorList>
            <person name="Rouxel T."/>
            <person name="Grandaubert J."/>
            <person name="Hane J.K."/>
            <person name="Hoede C."/>
            <person name="van de Wouw A.P."/>
            <person name="Couloux A."/>
            <person name="Dominguez V."/>
            <person name="Anthouard V."/>
            <person name="Bally P."/>
            <person name="Bourras S."/>
            <person name="Cozijnsen A.J."/>
            <person name="Ciuffetti L.M."/>
            <person name="Degrave A."/>
            <person name="Dilmaghani A."/>
            <person name="Duret L."/>
            <person name="Fudal I."/>
            <person name="Goodwin S.B."/>
            <person name="Gout L."/>
            <person name="Glaser N."/>
            <person name="Linglin J."/>
            <person name="Kema G.H.J."/>
            <person name="Lapalu N."/>
            <person name="Lawrence C.B."/>
            <person name="May K."/>
            <person name="Meyer M."/>
            <person name="Ollivier B."/>
            <person name="Poulain J."/>
            <person name="Schoch C.L."/>
            <person name="Simon A."/>
            <person name="Spatafora J.W."/>
            <person name="Stachowiak A."/>
            <person name="Turgeon B.G."/>
            <person name="Tyler B.M."/>
            <person name="Vincent D."/>
            <person name="Weissenbach J."/>
            <person name="Amselem J."/>
            <person name="Quesneville H."/>
            <person name="Oliver R.P."/>
            <person name="Wincker P."/>
            <person name="Balesdent M.-H."/>
            <person name="Howlett B.J."/>
        </authorList>
    </citation>
    <scope>NUCLEOTIDE SEQUENCE [LARGE SCALE GENOMIC DNA]</scope>
    <source>
        <strain evidence="2">JN3 / isolate v23.1.3 / race Av1-4-5-6-7-8</strain>
    </source>
</reference>
<sequence>MSAKVPVWPVRQIRLLTFAICGEVKYQLTAIRKRRDVHLRLAISRRWRWWGKIATTALIPVVCLGQSAVMEGARRGLLNALSRNIIGLPMPAARSCALKRATGNYMHMSSPRKKMASGSREHLPLGLPVRSQLMPCVALVCTVSLAYALAPNSSFVPIASACGPTTANITCIHRYGSVLPPSFWRDSDPNVGYSGTLVPDDPSWAALVPTADFLPCSFRSSIPSSQRRMGPLGTSLILPST</sequence>
<dbReference type="InParanoid" id="E5AE32"/>
<proteinExistence type="predicted"/>